<name>A0AAW0GWZ8_9APHY</name>
<keyword evidence="1" id="KW-1133">Transmembrane helix</keyword>
<keyword evidence="1" id="KW-0812">Transmembrane</keyword>
<sequence length="221" mass="24901">MCLLKRGIRWCGRSSAIWKEFGTVVLLSLFIVAIGFQQSAVCALKCLLNEQKGSLLGKRRLTSQPTLVASSSTSSKKSKKKSTLDRAYSDAILTIKPEFAKLIAKREKNHEYRKYELRETVQRIWLYETAPTSAITHVMTTTRPKQPGEVNDPSGFGNDDFDKGLKDSKFGYPVLGLYKLDPPIRSGDMKTRFDISPPQGYLYAPKKLVEAIPLDSMEKLY</sequence>
<comment type="caution">
    <text evidence="2">The sequence shown here is derived from an EMBL/GenBank/DDBJ whole genome shotgun (WGS) entry which is preliminary data.</text>
</comment>
<dbReference type="EMBL" id="JASBNA010000001">
    <property type="protein sequence ID" value="KAK7695914.1"/>
    <property type="molecule type" value="Genomic_DNA"/>
</dbReference>
<reference evidence="2 3" key="1">
    <citation type="submission" date="2022-09" db="EMBL/GenBank/DDBJ databases">
        <authorList>
            <person name="Palmer J.M."/>
        </authorList>
    </citation>
    <scope>NUCLEOTIDE SEQUENCE [LARGE SCALE GENOMIC DNA]</scope>
    <source>
        <strain evidence="2 3">DSM 7382</strain>
    </source>
</reference>
<accession>A0AAW0GWZ8</accession>
<evidence type="ECO:0000256" key="1">
    <source>
        <dbReference type="SAM" id="Phobius"/>
    </source>
</evidence>
<keyword evidence="1" id="KW-0472">Membrane</keyword>
<dbReference type="SUPFAM" id="SSF88697">
    <property type="entry name" value="PUA domain-like"/>
    <property type="match status" value="1"/>
</dbReference>
<feature type="transmembrane region" description="Helical" evidence="1">
    <location>
        <begin position="21"/>
        <end position="41"/>
    </location>
</feature>
<keyword evidence="3" id="KW-1185">Reference proteome</keyword>
<protein>
    <submittedName>
        <fullName evidence="2">Uncharacterized protein</fullName>
    </submittedName>
</protein>
<organism evidence="2 3">
    <name type="scientific">Cerrena zonata</name>
    <dbReference type="NCBI Taxonomy" id="2478898"/>
    <lineage>
        <taxon>Eukaryota</taxon>
        <taxon>Fungi</taxon>
        <taxon>Dikarya</taxon>
        <taxon>Basidiomycota</taxon>
        <taxon>Agaricomycotina</taxon>
        <taxon>Agaricomycetes</taxon>
        <taxon>Polyporales</taxon>
        <taxon>Cerrenaceae</taxon>
        <taxon>Cerrena</taxon>
    </lineage>
</organism>
<gene>
    <name evidence="2" type="ORF">QCA50_000553</name>
</gene>
<dbReference type="InterPro" id="IPR015947">
    <property type="entry name" value="PUA-like_sf"/>
</dbReference>
<dbReference type="Proteomes" id="UP001385951">
    <property type="component" value="Unassembled WGS sequence"/>
</dbReference>
<dbReference type="AlphaFoldDB" id="A0AAW0GWZ8"/>
<evidence type="ECO:0000313" key="2">
    <source>
        <dbReference type="EMBL" id="KAK7695914.1"/>
    </source>
</evidence>
<proteinExistence type="predicted"/>
<evidence type="ECO:0000313" key="3">
    <source>
        <dbReference type="Proteomes" id="UP001385951"/>
    </source>
</evidence>